<evidence type="ECO:0000313" key="1">
    <source>
        <dbReference type="EMBL" id="KRZ51224.1"/>
    </source>
</evidence>
<gene>
    <name evidence="1" type="ORF">T02_875</name>
</gene>
<dbReference type="Proteomes" id="UP000054721">
    <property type="component" value="Unassembled WGS sequence"/>
</dbReference>
<dbReference type="EMBL" id="JYDW01000234">
    <property type="protein sequence ID" value="KRZ51224.1"/>
    <property type="molecule type" value="Genomic_DNA"/>
</dbReference>
<protein>
    <submittedName>
        <fullName evidence="1">Uncharacterized protein</fullName>
    </submittedName>
</protein>
<accession>A0A0V1KV60</accession>
<dbReference type="AlphaFoldDB" id="A0A0V1KV60"/>
<proteinExistence type="predicted"/>
<evidence type="ECO:0000313" key="2">
    <source>
        <dbReference type="Proteomes" id="UP000054721"/>
    </source>
</evidence>
<reference evidence="1 2" key="1">
    <citation type="submission" date="2015-05" db="EMBL/GenBank/DDBJ databases">
        <title>Evolution of Trichinella species and genotypes.</title>
        <authorList>
            <person name="Korhonen P.K."/>
            <person name="Edoardo P."/>
            <person name="Giuseppe L.R."/>
            <person name="Gasser R.B."/>
        </authorList>
    </citation>
    <scope>NUCLEOTIDE SEQUENCE [LARGE SCALE GENOMIC DNA]</scope>
    <source>
        <strain evidence="1">ISS10</strain>
    </source>
</reference>
<organism evidence="1 2">
    <name type="scientific">Trichinella nativa</name>
    <dbReference type="NCBI Taxonomy" id="6335"/>
    <lineage>
        <taxon>Eukaryota</taxon>
        <taxon>Metazoa</taxon>
        <taxon>Ecdysozoa</taxon>
        <taxon>Nematoda</taxon>
        <taxon>Enoplea</taxon>
        <taxon>Dorylaimia</taxon>
        <taxon>Trichinellida</taxon>
        <taxon>Trichinellidae</taxon>
        <taxon>Trichinella</taxon>
    </lineage>
</organism>
<keyword evidence="2" id="KW-1185">Reference proteome</keyword>
<sequence length="74" mass="8174">MQIFNSFYVFGENCDPVQTTVVNLQVGNMTDSLFDSRSTTVVFGDGMSYNYAKLPPKKCPPLTLPHHPSPPPKA</sequence>
<comment type="caution">
    <text evidence="1">The sequence shown here is derived from an EMBL/GenBank/DDBJ whole genome shotgun (WGS) entry which is preliminary data.</text>
</comment>
<name>A0A0V1KV60_9BILA</name>